<protein>
    <recommendedName>
        <fullName evidence="3">ABM domain-containing protein</fullName>
    </recommendedName>
</protein>
<feature type="non-terminal residue" evidence="1">
    <location>
        <position position="60"/>
    </location>
</feature>
<evidence type="ECO:0000313" key="1">
    <source>
        <dbReference type="EMBL" id="KZP10872.1"/>
    </source>
</evidence>
<accession>A0A165ZSA7</accession>
<sequence>SGYPLFFFAEPARPGWLHLLTGWSSVPAHEDWIASAQNQELLSDFGQFLEVKGLVHLDLD</sequence>
<feature type="non-terminal residue" evidence="1">
    <location>
        <position position="1"/>
    </location>
</feature>
<dbReference type="AlphaFoldDB" id="A0A165ZSA7"/>
<gene>
    <name evidence="1" type="ORF">FIBSPDRAFT_706225</name>
</gene>
<dbReference type="OrthoDB" id="3542212at2759"/>
<proteinExistence type="predicted"/>
<keyword evidence="2" id="KW-1185">Reference proteome</keyword>
<organism evidence="1 2">
    <name type="scientific">Athelia psychrophila</name>
    <dbReference type="NCBI Taxonomy" id="1759441"/>
    <lineage>
        <taxon>Eukaryota</taxon>
        <taxon>Fungi</taxon>
        <taxon>Dikarya</taxon>
        <taxon>Basidiomycota</taxon>
        <taxon>Agaricomycotina</taxon>
        <taxon>Agaricomycetes</taxon>
        <taxon>Agaricomycetidae</taxon>
        <taxon>Atheliales</taxon>
        <taxon>Atheliaceae</taxon>
        <taxon>Athelia</taxon>
    </lineage>
</organism>
<reference evidence="1 2" key="1">
    <citation type="journal article" date="2016" name="Mol. Biol. Evol.">
        <title>Comparative Genomics of Early-Diverging Mushroom-Forming Fungi Provides Insights into the Origins of Lignocellulose Decay Capabilities.</title>
        <authorList>
            <person name="Nagy L.G."/>
            <person name="Riley R."/>
            <person name="Tritt A."/>
            <person name="Adam C."/>
            <person name="Daum C."/>
            <person name="Floudas D."/>
            <person name="Sun H."/>
            <person name="Yadav J.S."/>
            <person name="Pangilinan J."/>
            <person name="Larsson K.H."/>
            <person name="Matsuura K."/>
            <person name="Barry K."/>
            <person name="Labutti K."/>
            <person name="Kuo R."/>
            <person name="Ohm R.A."/>
            <person name="Bhattacharya S.S."/>
            <person name="Shirouzu T."/>
            <person name="Yoshinaga Y."/>
            <person name="Martin F.M."/>
            <person name="Grigoriev I.V."/>
            <person name="Hibbett D.S."/>
        </authorList>
    </citation>
    <scope>NUCLEOTIDE SEQUENCE [LARGE SCALE GENOMIC DNA]</scope>
    <source>
        <strain evidence="1 2">CBS 109695</strain>
    </source>
</reference>
<dbReference type="Proteomes" id="UP000076532">
    <property type="component" value="Unassembled WGS sequence"/>
</dbReference>
<name>A0A165ZSA7_9AGAM</name>
<evidence type="ECO:0008006" key="3">
    <source>
        <dbReference type="Google" id="ProtNLM"/>
    </source>
</evidence>
<dbReference type="EMBL" id="KV417672">
    <property type="protein sequence ID" value="KZP10872.1"/>
    <property type="molecule type" value="Genomic_DNA"/>
</dbReference>
<evidence type="ECO:0000313" key="2">
    <source>
        <dbReference type="Proteomes" id="UP000076532"/>
    </source>
</evidence>